<sequence>MKLFDAHAHVFTGDTDRYPIDVTNAKESPEALIARIRDNPIDAARLLAEWDAAGVSGGTAVQYNSIYKTDNRYMLDVVDAHPGRMSAVLILDATRPETPETLTALARAHDVVGLRLFGFPGPDADYPWFDSPAAHRTWEAVAANGLAMDMMYVPGPPTRNVIGRIVALAKRFPDMPVLIDHCGWPHVDRGDEGTIGEELLEMREVRNIQFKFTGINFNRFAPAGIDPARFVRRMVDTFGVERLMWGSDVGNTRESYADMVAMAIGAMDLLSDAERAAVLHDNGRRVLGPRRG</sequence>
<dbReference type="GO" id="GO:0016787">
    <property type="term" value="F:hydrolase activity"/>
    <property type="evidence" value="ECO:0007669"/>
    <property type="project" value="InterPro"/>
</dbReference>
<dbReference type="InterPro" id="IPR006680">
    <property type="entry name" value="Amidohydro-rel"/>
</dbReference>
<protein>
    <submittedName>
        <fullName evidence="3">Amidohydrolase family protein</fullName>
    </submittedName>
</protein>
<proteinExistence type="inferred from homology"/>
<organism evidence="3 4">
    <name type="scientific">Sphingobium nicotianae</name>
    <dbReference type="NCBI Taxonomy" id="2782607"/>
    <lineage>
        <taxon>Bacteria</taxon>
        <taxon>Pseudomonadati</taxon>
        <taxon>Pseudomonadota</taxon>
        <taxon>Alphaproteobacteria</taxon>
        <taxon>Sphingomonadales</taxon>
        <taxon>Sphingomonadaceae</taxon>
        <taxon>Sphingobium</taxon>
    </lineage>
</organism>
<evidence type="ECO:0000256" key="1">
    <source>
        <dbReference type="ARBA" id="ARBA00038310"/>
    </source>
</evidence>
<dbReference type="AlphaFoldDB" id="A0A9X1DC66"/>
<reference evidence="3" key="1">
    <citation type="submission" date="2021-05" db="EMBL/GenBank/DDBJ databases">
        <title>Genome of Sphingobium sp. strain.</title>
        <authorList>
            <person name="Fan R."/>
        </authorList>
    </citation>
    <scope>NUCLEOTIDE SEQUENCE</scope>
    <source>
        <strain evidence="3">H33</strain>
    </source>
</reference>
<dbReference type="InterPro" id="IPR032466">
    <property type="entry name" value="Metal_Hydrolase"/>
</dbReference>
<keyword evidence="4" id="KW-1185">Reference proteome</keyword>
<dbReference type="Proteomes" id="UP001138757">
    <property type="component" value="Unassembled WGS sequence"/>
</dbReference>
<dbReference type="PANTHER" id="PTHR43569:SF2">
    <property type="entry name" value="AMIDOHYDROLASE-RELATED DOMAIN-CONTAINING PROTEIN"/>
    <property type="match status" value="1"/>
</dbReference>
<comment type="similarity">
    <text evidence="1">Belongs to the metallo-dependent hydrolases superfamily.</text>
</comment>
<evidence type="ECO:0000313" key="4">
    <source>
        <dbReference type="Proteomes" id="UP001138757"/>
    </source>
</evidence>
<feature type="domain" description="Amidohydrolase-related" evidence="2">
    <location>
        <begin position="5"/>
        <end position="288"/>
    </location>
</feature>
<dbReference type="Gene3D" id="3.20.20.140">
    <property type="entry name" value="Metal-dependent hydrolases"/>
    <property type="match status" value="1"/>
</dbReference>
<dbReference type="RefSeq" id="WP_214623158.1">
    <property type="nucleotide sequence ID" value="NZ_JAHGAW010000006.1"/>
</dbReference>
<dbReference type="InterPro" id="IPR052350">
    <property type="entry name" value="Metallo-dep_Lactonases"/>
</dbReference>
<dbReference type="Pfam" id="PF04909">
    <property type="entry name" value="Amidohydro_2"/>
    <property type="match status" value="1"/>
</dbReference>
<accession>A0A9X1DC66</accession>
<gene>
    <name evidence="3" type="ORF">KK488_10205</name>
</gene>
<evidence type="ECO:0000313" key="3">
    <source>
        <dbReference type="EMBL" id="MBT2187316.1"/>
    </source>
</evidence>
<dbReference type="PANTHER" id="PTHR43569">
    <property type="entry name" value="AMIDOHYDROLASE"/>
    <property type="match status" value="1"/>
</dbReference>
<name>A0A9X1DC66_9SPHN</name>
<evidence type="ECO:0000259" key="2">
    <source>
        <dbReference type="Pfam" id="PF04909"/>
    </source>
</evidence>
<dbReference type="EMBL" id="JAHGAW010000006">
    <property type="protein sequence ID" value="MBT2187316.1"/>
    <property type="molecule type" value="Genomic_DNA"/>
</dbReference>
<dbReference type="SUPFAM" id="SSF51556">
    <property type="entry name" value="Metallo-dependent hydrolases"/>
    <property type="match status" value="1"/>
</dbReference>
<comment type="caution">
    <text evidence="3">The sequence shown here is derived from an EMBL/GenBank/DDBJ whole genome shotgun (WGS) entry which is preliminary data.</text>
</comment>